<sequence length="417" mass="48700">MMKYLIYIVLTLSIGYGPVWAQSRNALKIGDTLEEVKVKVWHNGKQETRMLKKDGMPLILDFGTTYCPPCIKAYNHMNEALPSLREDLNAYFVTNQSLDEVKKFFGRKDLFKQLNVPIIYEDTLLHTLFEHATQPHIVWLDAERVLRHLTHHTEVKEEYMNRFSKGERLMLARKNDFPYDYTQPLSVVSNLQLDSGHIPEVLKSVTLTDQIEGVMPTFRTYPEGASMPSRILAMNLDVLTIFKSLYSLLGQDEQIEPSWIIVEDLLGNAMTWDDQLAWLYNRKFCIETYSENWKIKLDSGLIAAFSDAFGIDVQMENRERTVWVIKNKPLARIIFDPKEQNKDNSTINDFLKFYNSKYGARPVFNESMIQRKAINWKMFDITREDFSFERIKESLESKGLTMTEEVKLAKCLIIRLF</sequence>
<gene>
    <name evidence="1" type="ORF">ACFSQW_11725</name>
</gene>
<evidence type="ECO:0000313" key="2">
    <source>
        <dbReference type="Proteomes" id="UP001597440"/>
    </source>
</evidence>
<proteinExistence type="predicted"/>
<evidence type="ECO:0008006" key="3">
    <source>
        <dbReference type="Google" id="ProtNLM"/>
    </source>
</evidence>
<dbReference type="SUPFAM" id="SSF52833">
    <property type="entry name" value="Thioredoxin-like"/>
    <property type="match status" value="1"/>
</dbReference>
<name>A0ABW5L237_9SPHI</name>
<dbReference type="RefSeq" id="WP_210353430.1">
    <property type="nucleotide sequence ID" value="NZ_JAEQMU010000001.1"/>
</dbReference>
<dbReference type="Gene3D" id="3.40.30.10">
    <property type="entry name" value="Glutaredoxin"/>
    <property type="match status" value="1"/>
</dbReference>
<keyword evidence="2" id="KW-1185">Reference proteome</keyword>
<organism evidence="1 2">
    <name type="scientific">Sphingobacterium tabacisoli</name>
    <dbReference type="NCBI Taxonomy" id="2044855"/>
    <lineage>
        <taxon>Bacteria</taxon>
        <taxon>Pseudomonadati</taxon>
        <taxon>Bacteroidota</taxon>
        <taxon>Sphingobacteriia</taxon>
        <taxon>Sphingobacteriales</taxon>
        <taxon>Sphingobacteriaceae</taxon>
        <taxon>Sphingobacterium</taxon>
    </lineage>
</organism>
<accession>A0ABW5L237</accession>
<reference evidence="2" key="1">
    <citation type="journal article" date="2019" name="Int. J. Syst. Evol. Microbiol.">
        <title>The Global Catalogue of Microorganisms (GCM) 10K type strain sequencing project: providing services to taxonomists for standard genome sequencing and annotation.</title>
        <authorList>
            <consortium name="The Broad Institute Genomics Platform"/>
            <consortium name="The Broad Institute Genome Sequencing Center for Infectious Disease"/>
            <person name="Wu L."/>
            <person name="Ma J."/>
        </authorList>
    </citation>
    <scope>NUCLEOTIDE SEQUENCE [LARGE SCALE GENOMIC DNA]</scope>
    <source>
        <strain evidence="2">KCTC 52298</strain>
    </source>
</reference>
<protein>
    <recommendedName>
        <fullName evidence="3">Thioredoxin domain-containing protein</fullName>
    </recommendedName>
</protein>
<dbReference type="EMBL" id="JBHULD010000014">
    <property type="protein sequence ID" value="MFD2555064.1"/>
    <property type="molecule type" value="Genomic_DNA"/>
</dbReference>
<dbReference type="InterPro" id="IPR036249">
    <property type="entry name" value="Thioredoxin-like_sf"/>
</dbReference>
<comment type="caution">
    <text evidence="1">The sequence shown here is derived from an EMBL/GenBank/DDBJ whole genome shotgun (WGS) entry which is preliminary data.</text>
</comment>
<dbReference type="Proteomes" id="UP001597440">
    <property type="component" value="Unassembled WGS sequence"/>
</dbReference>
<evidence type="ECO:0000313" key="1">
    <source>
        <dbReference type="EMBL" id="MFD2555064.1"/>
    </source>
</evidence>